<dbReference type="AlphaFoldDB" id="A0A392VK46"/>
<accession>A0A392VK46</accession>
<protein>
    <submittedName>
        <fullName evidence="1">Uncharacterized protein</fullName>
    </submittedName>
</protein>
<feature type="non-terminal residue" evidence="1">
    <location>
        <position position="24"/>
    </location>
</feature>
<evidence type="ECO:0000313" key="2">
    <source>
        <dbReference type="Proteomes" id="UP000265520"/>
    </source>
</evidence>
<sequence>MSEKQIPLRFYVYAGTMNRTCGIT</sequence>
<evidence type="ECO:0000313" key="1">
    <source>
        <dbReference type="EMBL" id="MCI87739.1"/>
    </source>
</evidence>
<name>A0A392VK46_9FABA</name>
<dbReference type="Proteomes" id="UP000265520">
    <property type="component" value="Unassembled WGS sequence"/>
</dbReference>
<organism evidence="1 2">
    <name type="scientific">Trifolium medium</name>
    <dbReference type="NCBI Taxonomy" id="97028"/>
    <lineage>
        <taxon>Eukaryota</taxon>
        <taxon>Viridiplantae</taxon>
        <taxon>Streptophyta</taxon>
        <taxon>Embryophyta</taxon>
        <taxon>Tracheophyta</taxon>
        <taxon>Spermatophyta</taxon>
        <taxon>Magnoliopsida</taxon>
        <taxon>eudicotyledons</taxon>
        <taxon>Gunneridae</taxon>
        <taxon>Pentapetalae</taxon>
        <taxon>rosids</taxon>
        <taxon>fabids</taxon>
        <taxon>Fabales</taxon>
        <taxon>Fabaceae</taxon>
        <taxon>Papilionoideae</taxon>
        <taxon>50 kb inversion clade</taxon>
        <taxon>NPAAA clade</taxon>
        <taxon>Hologalegina</taxon>
        <taxon>IRL clade</taxon>
        <taxon>Trifolieae</taxon>
        <taxon>Trifolium</taxon>
    </lineage>
</organism>
<reference evidence="1 2" key="1">
    <citation type="journal article" date="2018" name="Front. Plant Sci.">
        <title>Red Clover (Trifolium pratense) and Zigzag Clover (T. medium) - A Picture of Genomic Similarities and Differences.</title>
        <authorList>
            <person name="Dluhosova J."/>
            <person name="Istvanek J."/>
            <person name="Nedelnik J."/>
            <person name="Repkova J."/>
        </authorList>
    </citation>
    <scope>NUCLEOTIDE SEQUENCE [LARGE SCALE GENOMIC DNA]</scope>
    <source>
        <strain evidence="2">cv. 10/8</strain>
        <tissue evidence="1">Leaf</tissue>
    </source>
</reference>
<dbReference type="EMBL" id="LXQA011174277">
    <property type="protein sequence ID" value="MCI87739.1"/>
    <property type="molecule type" value="Genomic_DNA"/>
</dbReference>
<proteinExistence type="predicted"/>
<keyword evidence="2" id="KW-1185">Reference proteome</keyword>
<comment type="caution">
    <text evidence="1">The sequence shown here is derived from an EMBL/GenBank/DDBJ whole genome shotgun (WGS) entry which is preliminary data.</text>
</comment>